<dbReference type="Pfam" id="PF19730">
    <property type="entry name" value="DUF6221"/>
    <property type="match status" value="1"/>
</dbReference>
<reference evidence="2" key="2">
    <citation type="submission" date="2020-09" db="EMBL/GenBank/DDBJ databases">
        <authorList>
            <person name="Sun Q."/>
            <person name="Zhou Y."/>
        </authorList>
    </citation>
    <scope>NUCLEOTIDE SEQUENCE</scope>
    <source>
        <strain evidence="2">CGMCC 4.7299</strain>
    </source>
</reference>
<dbReference type="EMBL" id="BMMX01000008">
    <property type="protein sequence ID" value="GGK89027.1"/>
    <property type="molecule type" value="Genomic_DNA"/>
</dbReference>
<protein>
    <submittedName>
        <fullName evidence="2">Uncharacterized protein</fullName>
    </submittedName>
</protein>
<evidence type="ECO:0000256" key="1">
    <source>
        <dbReference type="SAM" id="MobiDB-lite"/>
    </source>
</evidence>
<dbReference type="Proteomes" id="UP000656042">
    <property type="component" value="Unassembled WGS sequence"/>
</dbReference>
<feature type="region of interest" description="Disordered" evidence="1">
    <location>
        <begin position="1"/>
        <end position="25"/>
    </location>
</feature>
<evidence type="ECO:0000313" key="2">
    <source>
        <dbReference type="EMBL" id="GGK89027.1"/>
    </source>
</evidence>
<name>A0A8J3BXI4_9ACTN</name>
<accession>A0A8J3BXI4</accession>
<dbReference type="InterPro" id="IPR046193">
    <property type="entry name" value="DUF6221"/>
</dbReference>
<evidence type="ECO:0000313" key="3">
    <source>
        <dbReference type="Proteomes" id="UP000656042"/>
    </source>
</evidence>
<organism evidence="2 3">
    <name type="scientific">Mangrovihabitans endophyticus</name>
    <dbReference type="NCBI Taxonomy" id="1751298"/>
    <lineage>
        <taxon>Bacteria</taxon>
        <taxon>Bacillati</taxon>
        <taxon>Actinomycetota</taxon>
        <taxon>Actinomycetes</taxon>
        <taxon>Micromonosporales</taxon>
        <taxon>Micromonosporaceae</taxon>
        <taxon>Mangrovihabitans</taxon>
    </lineage>
</organism>
<proteinExistence type="predicted"/>
<keyword evidence="3" id="KW-1185">Reference proteome</keyword>
<dbReference type="AlphaFoldDB" id="A0A8J3BXI4"/>
<sequence length="177" mass="19770">MAADCYDRPPGFHGTGHDESRPTLWGGAACDDRRMVDGDPSRLSRDQRLAVAQLDGEREHLRMDDLVTFIRAQLDEDEGLARTAIGEPWSGTVEIGPNEDDLLCNDSGISRHIVRWDPARVLAEVDAKRRVLRLYESSSDAQFPDSDGGYASAIEDVMLLLALPYADRPGYRDEWKP</sequence>
<comment type="caution">
    <text evidence="2">The sequence shown here is derived from an EMBL/GenBank/DDBJ whole genome shotgun (WGS) entry which is preliminary data.</text>
</comment>
<reference evidence="2" key="1">
    <citation type="journal article" date="2014" name="Int. J. Syst. Evol. Microbiol.">
        <title>Complete genome sequence of Corynebacterium casei LMG S-19264T (=DSM 44701T), isolated from a smear-ripened cheese.</title>
        <authorList>
            <consortium name="US DOE Joint Genome Institute (JGI-PGF)"/>
            <person name="Walter F."/>
            <person name="Albersmeier A."/>
            <person name="Kalinowski J."/>
            <person name="Ruckert C."/>
        </authorList>
    </citation>
    <scope>NUCLEOTIDE SEQUENCE</scope>
    <source>
        <strain evidence="2">CGMCC 4.7299</strain>
    </source>
</reference>
<gene>
    <name evidence="2" type="ORF">GCM10012284_23840</name>
</gene>